<dbReference type="Proteomes" id="UP000242525">
    <property type="component" value="Unassembled WGS sequence"/>
</dbReference>
<feature type="region of interest" description="Disordered" evidence="1">
    <location>
        <begin position="167"/>
        <end position="187"/>
    </location>
</feature>
<dbReference type="EMBL" id="CCBN010000014">
    <property type="protein sequence ID" value="CDO56179.1"/>
    <property type="molecule type" value="Genomic_DNA"/>
</dbReference>
<evidence type="ECO:0000256" key="1">
    <source>
        <dbReference type="SAM" id="MobiDB-lite"/>
    </source>
</evidence>
<feature type="compositionally biased region" description="Polar residues" evidence="1">
    <location>
        <begin position="37"/>
        <end position="51"/>
    </location>
</feature>
<feature type="region of interest" description="Disordered" evidence="1">
    <location>
        <begin position="1"/>
        <end position="51"/>
    </location>
</feature>
<proteinExistence type="predicted"/>
<feature type="region of interest" description="Disordered" evidence="1">
    <location>
        <begin position="117"/>
        <end position="155"/>
    </location>
</feature>
<feature type="compositionally biased region" description="Polar residues" evidence="1">
    <location>
        <begin position="252"/>
        <end position="265"/>
    </location>
</feature>
<organism evidence="2 3">
    <name type="scientific">Geotrichum candidum</name>
    <name type="common">Oospora lactis</name>
    <name type="synonym">Dipodascus geotrichum</name>
    <dbReference type="NCBI Taxonomy" id="1173061"/>
    <lineage>
        <taxon>Eukaryota</taxon>
        <taxon>Fungi</taxon>
        <taxon>Dikarya</taxon>
        <taxon>Ascomycota</taxon>
        <taxon>Saccharomycotina</taxon>
        <taxon>Dipodascomycetes</taxon>
        <taxon>Dipodascales</taxon>
        <taxon>Dipodascaceae</taxon>
        <taxon>Geotrichum</taxon>
    </lineage>
</organism>
<feature type="compositionally biased region" description="Low complexity" evidence="1">
    <location>
        <begin position="23"/>
        <end position="35"/>
    </location>
</feature>
<dbReference type="AlphaFoldDB" id="A0A0J9XF68"/>
<comment type="caution">
    <text evidence="2">The sequence shown here is derived from an EMBL/GenBank/DDBJ whole genome shotgun (WGS) entry which is preliminary data.</text>
</comment>
<feature type="compositionally biased region" description="Basic and acidic residues" evidence="1">
    <location>
        <begin position="143"/>
        <end position="155"/>
    </location>
</feature>
<accession>A0A0J9XF68</accession>
<evidence type="ECO:0000313" key="2">
    <source>
        <dbReference type="EMBL" id="CDO56179.1"/>
    </source>
</evidence>
<gene>
    <name evidence="2" type="ORF">BN980_GECA14s00510g</name>
</gene>
<reference evidence="2" key="1">
    <citation type="submission" date="2014-03" db="EMBL/GenBank/DDBJ databases">
        <authorList>
            <person name="Casaregola S."/>
        </authorList>
    </citation>
    <scope>NUCLEOTIDE SEQUENCE [LARGE SCALE GENOMIC DNA]</scope>
    <source>
        <strain evidence="2">CLIB 918</strain>
    </source>
</reference>
<name>A0A0J9XF68_GEOCN</name>
<feature type="compositionally biased region" description="Polar residues" evidence="1">
    <location>
        <begin position="122"/>
        <end position="133"/>
    </location>
</feature>
<keyword evidence="3" id="KW-1185">Reference proteome</keyword>
<evidence type="ECO:0000313" key="3">
    <source>
        <dbReference type="Proteomes" id="UP000242525"/>
    </source>
</evidence>
<feature type="region of interest" description="Disordered" evidence="1">
    <location>
        <begin position="246"/>
        <end position="265"/>
    </location>
</feature>
<protein>
    <submittedName>
        <fullName evidence="2">Uncharacterized protein</fullName>
    </submittedName>
</protein>
<sequence length="516" mass="57269">MFLKFPVKSLSSPTTPKRKAKQTQKQQEQQRQKLQSPVATSTIPSRQQAPATTELFMYQPVVSTLCINNVSPKPGPDSLYQGIYSNKSEFLASFNHTTIPTLPPTSTLSPSQVNLAAEPAVASSNPIGNRSELSPSSPIAESDSSKGNHSDSDPDSYREYILLQRRNSRQRQQQENLKASDFPVPLSSSPQVQQLQQYTHDGDTTIMTATTISYNSSYGSTNVQVKNCKMSGTMSKSPVVVIGEAKSEDDSPQYTSVPGTSRSISSRRFNQNTKKIPDAILVHKKTFSSGASSTEVQTPIWEHYRPSPSSESFVFSSSSKNSDSIALRQKTSSILLHDQVGRNSVISLVSTIISSSDESLSKSPEMSDSPLSTGFLFNKGCYHSFSDLGAQFSKAVEPTPDATVAIETEVNMTDMTKHNDISHVVAEKYDGLVSEDLQQQDQVPQQQRLNQQQPQPELHFEPSSVISKLKDKNPFLPIIMNLYDTELENSEFCDHNNYPHHYDDELELFEYYLTIQ</sequence>